<gene>
    <name evidence="1" type="ordered locus">BOV_1334</name>
</gene>
<dbReference type="AlphaFoldDB" id="A0A0H3AR55"/>
<proteinExistence type="predicted"/>
<sequence length="42" mass="4742">MQGSVLMQFIAEAGEIEPAHQIFYVESRYRKHVPAISPLAAR</sequence>
<name>A0A0H3AR55_BRUO2</name>
<evidence type="ECO:0000313" key="1">
    <source>
        <dbReference type="EMBL" id="ABQ60805.1"/>
    </source>
</evidence>
<dbReference type="KEGG" id="bov:BOV_1334"/>
<dbReference type="EMBL" id="CP000708">
    <property type="protein sequence ID" value="ABQ60805.1"/>
    <property type="molecule type" value="Genomic_DNA"/>
</dbReference>
<dbReference type="Proteomes" id="UP000006383">
    <property type="component" value="Chromosome I"/>
</dbReference>
<accession>A0A0H3AR55</accession>
<keyword evidence="2" id="KW-1185">Reference proteome</keyword>
<evidence type="ECO:0000313" key="2">
    <source>
        <dbReference type="Proteomes" id="UP000006383"/>
    </source>
</evidence>
<protein>
    <submittedName>
        <fullName evidence="1">Uncharacterized protein</fullName>
    </submittedName>
</protein>
<dbReference type="HOGENOM" id="CLU_3248239_0_0_5"/>
<reference evidence="2" key="1">
    <citation type="journal article" date="2009" name="PLoS ONE">
        <title>Genome degradation in Brucella ovis corresponds with narrowing of its host range and tissue tropism.</title>
        <authorList>
            <person name="Tsolis R.M."/>
            <person name="Seshadri R."/>
            <person name="Santos R.L."/>
            <person name="Sangari F.J."/>
            <person name="Lobo J.M."/>
            <person name="de Jong M.F."/>
            <person name="Ren Q."/>
            <person name="Myers G."/>
            <person name="Brinkac L.M."/>
            <person name="Nelson W.C."/>
            <person name="Deboy R.T."/>
            <person name="Angiuoli S."/>
            <person name="Khouri H."/>
            <person name="Dimitrov G."/>
            <person name="Robinson J.R."/>
            <person name="Mulligan S."/>
            <person name="Walker R.L."/>
            <person name="Elzer P.E."/>
            <person name="Hassan K.A."/>
            <person name="Paulsen I.T."/>
        </authorList>
    </citation>
    <scope>NUCLEOTIDE SEQUENCE [LARGE SCALE GENOMIC DNA]</scope>
    <source>
        <strain evidence="2">ATCC 25840 / 63/290 / NCTC 10512</strain>
    </source>
</reference>
<organism evidence="1 2">
    <name type="scientific">Brucella ovis (strain ATCC 25840 / 63/290 / NCTC 10512)</name>
    <dbReference type="NCBI Taxonomy" id="444178"/>
    <lineage>
        <taxon>Bacteria</taxon>
        <taxon>Pseudomonadati</taxon>
        <taxon>Pseudomonadota</taxon>
        <taxon>Alphaproteobacteria</taxon>
        <taxon>Hyphomicrobiales</taxon>
        <taxon>Brucellaceae</taxon>
        <taxon>Brucella/Ochrobactrum group</taxon>
        <taxon>Brucella</taxon>
    </lineage>
</organism>